<evidence type="ECO:0000313" key="1">
    <source>
        <dbReference type="EMBL" id="MDF9407144.1"/>
    </source>
</evidence>
<accession>A0A9X4H6S0</accession>
<comment type="caution">
    <text evidence="1">The sequence shown here is derived from an EMBL/GenBank/DDBJ whole genome shotgun (WGS) entry which is preliminary data.</text>
</comment>
<name>A0A9X4H6S0_9FIRM</name>
<dbReference type="AlphaFoldDB" id="A0A9X4H6S0"/>
<organism evidence="1 2">
    <name type="scientific">Pelotomaculum isophthalicicum JI</name>
    <dbReference type="NCBI Taxonomy" id="947010"/>
    <lineage>
        <taxon>Bacteria</taxon>
        <taxon>Bacillati</taxon>
        <taxon>Bacillota</taxon>
        <taxon>Clostridia</taxon>
        <taxon>Eubacteriales</taxon>
        <taxon>Desulfotomaculaceae</taxon>
        <taxon>Pelotomaculum</taxon>
    </lineage>
</organism>
<reference evidence="1" key="1">
    <citation type="submission" date="2022-02" db="EMBL/GenBank/DDBJ databases">
        <authorList>
            <person name="Leng L."/>
        </authorList>
    </citation>
    <scope>NUCLEOTIDE SEQUENCE</scope>
    <source>
        <strain evidence="1">JI</strain>
    </source>
</reference>
<dbReference type="RefSeq" id="WP_277442321.1">
    <property type="nucleotide sequence ID" value="NZ_JAKOAV010000002.1"/>
</dbReference>
<evidence type="ECO:0000313" key="2">
    <source>
        <dbReference type="Proteomes" id="UP001154312"/>
    </source>
</evidence>
<dbReference type="Proteomes" id="UP001154312">
    <property type="component" value="Unassembled WGS sequence"/>
</dbReference>
<sequence length="263" mass="30286">MIKEMGLPVLSENYVLQILLQESDKFINFYKNERHKIRVKVNWAFDERLNSQIKSIGLENPDTKEIEYVVIIKQVPIQFDDAFDTAHELQHLILNQEGFPSLCYINNTNNANINLVNGMNDLACRISKSINDPLVNSRLVKYNFDLWDNYDRVSKAQMPFMQSIKNIFPNEPSKMEGKAFIASTFIQAVLDWEVACRVSPNINNNYIKNLSSMFPVTTKETEDILALIKAHGYDSPDKASIIFYNITQKYGLGHLFTLPLLNI</sequence>
<protein>
    <submittedName>
        <fullName evidence="1">Uncharacterized protein</fullName>
    </submittedName>
</protein>
<proteinExistence type="predicted"/>
<gene>
    <name evidence="1" type="ORF">L7E55_02025</name>
</gene>
<keyword evidence="2" id="KW-1185">Reference proteome</keyword>
<dbReference type="EMBL" id="JAKOAV010000002">
    <property type="protein sequence ID" value="MDF9407144.1"/>
    <property type="molecule type" value="Genomic_DNA"/>
</dbReference>